<dbReference type="EMBL" id="FUEG01000013">
    <property type="protein sequence ID" value="SJL10830.1"/>
    <property type="molecule type" value="Genomic_DNA"/>
</dbReference>
<protein>
    <submittedName>
        <fullName evidence="2">Uncharacterized protein</fullName>
    </submittedName>
</protein>
<gene>
    <name evidence="2" type="ORF">ARMOST_14224</name>
</gene>
<proteinExistence type="predicted"/>
<evidence type="ECO:0000256" key="1">
    <source>
        <dbReference type="SAM" id="MobiDB-lite"/>
    </source>
</evidence>
<sequence length="101" mass="11167">MKDKGIKKQKQANDTLGILSPGWHGSPSRPGSAHEDNRTSAIHKKLWLGYPALQNDAEWSSSRIKSQLSVPTYRQSEMHQVAVTTDYAYKASMLLSGVIIA</sequence>
<reference evidence="3" key="1">
    <citation type="journal article" date="2017" name="Nat. Ecol. Evol.">
        <title>Genome expansion and lineage-specific genetic innovations in the forest pathogenic fungi Armillaria.</title>
        <authorList>
            <person name="Sipos G."/>
            <person name="Prasanna A.N."/>
            <person name="Walter M.C."/>
            <person name="O'Connor E."/>
            <person name="Balint B."/>
            <person name="Krizsan K."/>
            <person name="Kiss B."/>
            <person name="Hess J."/>
            <person name="Varga T."/>
            <person name="Slot J."/>
            <person name="Riley R."/>
            <person name="Boka B."/>
            <person name="Rigling D."/>
            <person name="Barry K."/>
            <person name="Lee J."/>
            <person name="Mihaltcheva S."/>
            <person name="LaButti K."/>
            <person name="Lipzen A."/>
            <person name="Waldron R."/>
            <person name="Moloney N.M."/>
            <person name="Sperisen C."/>
            <person name="Kredics L."/>
            <person name="Vagvoelgyi C."/>
            <person name="Patrignani A."/>
            <person name="Fitzpatrick D."/>
            <person name="Nagy I."/>
            <person name="Doyle S."/>
            <person name="Anderson J.B."/>
            <person name="Grigoriev I.V."/>
            <person name="Gueldener U."/>
            <person name="Muensterkoetter M."/>
            <person name="Nagy L.G."/>
        </authorList>
    </citation>
    <scope>NUCLEOTIDE SEQUENCE [LARGE SCALE GENOMIC DNA]</scope>
    <source>
        <strain evidence="3">C18/9</strain>
    </source>
</reference>
<evidence type="ECO:0000313" key="3">
    <source>
        <dbReference type="Proteomes" id="UP000219338"/>
    </source>
</evidence>
<keyword evidence="3" id="KW-1185">Reference proteome</keyword>
<organism evidence="2 3">
    <name type="scientific">Armillaria ostoyae</name>
    <name type="common">Armillaria root rot fungus</name>
    <dbReference type="NCBI Taxonomy" id="47428"/>
    <lineage>
        <taxon>Eukaryota</taxon>
        <taxon>Fungi</taxon>
        <taxon>Dikarya</taxon>
        <taxon>Basidiomycota</taxon>
        <taxon>Agaricomycotina</taxon>
        <taxon>Agaricomycetes</taxon>
        <taxon>Agaricomycetidae</taxon>
        <taxon>Agaricales</taxon>
        <taxon>Marasmiineae</taxon>
        <taxon>Physalacriaceae</taxon>
        <taxon>Armillaria</taxon>
    </lineage>
</organism>
<accession>A0A284RPZ8</accession>
<dbReference type="AlphaFoldDB" id="A0A284RPZ8"/>
<feature type="region of interest" description="Disordered" evidence="1">
    <location>
        <begin position="1"/>
        <end position="38"/>
    </location>
</feature>
<evidence type="ECO:0000313" key="2">
    <source>
        <dbReference type="EMBL" id="SJL10830.1"/>
    </source>
</evidence>
<name>A0A284RPZ8_ARMOS</name>
<dbReference type="Proteomes" id="UP000219338">
    <property type="component" value="Unassembled WGS sequence"/>
</dbReference>